<protein>
    <recommendedName>
        <fullName evidence="2">Methyltransferase FkbM domain-containing protein</fullName>
    </recommendedName>
</protein>
<feature type="domain" description="Methyltransferase FkbM" evidence="2">
    <location>
        <begin position="126"/>
        <end position="257"/>
    </location>
</feature>
<evidence type="ECO:0000313" key="4">
    <source>
        <dbReference type="Proteomes" id="UP000230423"/>
    </source>
</evidence>
<gene>
    <name evidence="3" type="ORF">TELCIR_00974</name>
</gene>
<dbReference type="OrthoDB" id="5872171at2759"/>
<evidence type="ECO:0000313" key="3">
    <source>
        <dbReference type="EMBL" id="PIO76924.1"/>
    </source>
</evidence>
<feature type="transmembrane region" description="Helical" evidence="1">
    <location>
        <begin position="12"/>
        <end position="37"/>
    </location>
</feature>
<keyword evidence="4" id="KW-1185">Reference proteome</keyword>
<dbReference type="Pfam" id="PF05050">
    <property type="entry name" value="Methyltransf_21"/>
    <property type="match status" value="1"/>
</dbReference>
<dbReference type="Proteomes" id="UP000230423">
    <property type="component" value="Unassembled WGS sequence"/>
</dbReference>
<reference evidence="3 4" key="1">
    <citation type="submission" date="2015-09" db="EMBL/GenBank/DDBJ databases">
        <title>Draft genome of the parasitic nematode Teladorsagia circumcincta isolate WARC Sus (inbred).</title>
        <authorList>
            <person name="Mitreva M."/>
        </authorList>
    </citation>
    <scope>NUCLEOTIDE SEQUENCE [LARGE SCALE GENOMIC DNA]</scope>
    <source>
        <strain evidence="3 4">S</strain>
    </source>
</reference>
<dbReference type="PANTHER" id="PTHR22989">
    <property type="entry name" value="UNCHARACTERIZED DUF13 C.ELEGANS"/>
    <property type="match status" value="1"/>
</dbReference>
<dbReference type="InterPro" id="IPR006342">
    <property type="entry name" value="FkbM_mtfrase"/>
</dbReference>
<accession>A0A2G9V342</accession>
<evidence type="ECO:0000256" key="1">
    <source>
        <dbReference type="SAM" id="Phobius"/>
    </source>
</evidence>
<proteinExistence type="predicted"/>
<dbReference type="AlphaFoldDB" id="A0A2G9V342"/>
<keyword evidence="1" id="KW-0812">Transmembrane</keyword>
<keyword evidence="1" id="KW-1133">Transmembrane helix</keyword>
<organism evidence="3 4">
    <name type="scientific">Teladorsagia circumcincta</name>
    <name type="common">Brown stomach worm</name>
    <name type="synonym">Ostertagia circumcincta</name>
    <dbReference type="NCBI Taxonomy" id="45464"/>
    <lineage>
        <taxon>Eukaryota</taxon>
        <taxon>Metazoa</taxon>
        <taxon>Ecdysozoa</taxon>
        <taxon>Nematoda</taxon>
        <taxon>Chromadorea</taxon>
        <taxon>Rhabditida</taxon>
        <taxon>Rhabditina</taxon>
        <taxon>Rhabditomorpha</taxon>
        <taxon>Strongyloidea</taxon>
        <taxon>Trichostrongylidae</taxon>
        <taxon>Teladorsagia</taxon>
    </lineage>
</organism>
<evidence type="ECO:0000259" key="2">
    <source>
        <dbReference type="Pfam" id="PF05050"/>
    </source>
</evidence>
<name>A0A2G9V342_TELCI</name>
<keyword evidence="1" id="KW-0472">Membrane</keyword>
<sequence length="271" mass="30661">MLPRKPKSTKSVSITMGGHVGSTSFIALLIIGAFLFVEIQLLSTDNIKVPLSKMTEAFHDWRLCMETQLDTIRQKPVKMWLDFPSITTFCRTTTDIRRIEHITLRNNDDVKHFILSKDGDPSVTVTLGVGTDIGVERQLQDLLPEGSEFFGADPVAMPNAEIFSRIGTFFPFAISNHSGLSYSTIRTDNGNYIRRAVENVPFTTFLRKMVNRTRIDHLLMDNEGPEYYLIPMIAIGNVFSGDNIVICQINVERQPQWESAKCKQATWVSEQ</sequence>
<dbReference type="PANTHER" id="PTHR22989:SF3">
    <property type="entry name" value="METHYLTRANSFERASE FKBM DOMAIN-CONTAINING PROTEIN"/>
    <property type="match status" value="1"/>
</dbReference>
<dbReference type="EMBL" id="KZ345021">
    <property type="protein sequence ID" value="PIO76924.1"/>
    <property type="molecule type" value="Genomic_DNA"/>
</dbReference>